<dbReference type="SUPFAM" id="SSF56317">
    <property type="entry name" value="Carbon-nitrogen hydrolase"/>
    <property type="match status" value="1"/>
</dbReference>
<sequence>MKHAVYQMDIIAGNPEGNRLRVEEWVENVCKMDRPDIIVLPEMWTTGYTLPELDKLADKEGEPTTSFLKRLASKYKIHIIGGSIANEKSGKYYNSSMVIDGQGELIYKYDKMHLVPMLDEPRYLTGGRKKVEVFELGGVKMGIIICYDLRFPELARTLALEGAQILYVVAEWPAARKEHWKALLIARAIENQMYVVSSNRVGSYDGVDFAGSSMIIDPWGNCIHTGSETEEETIIASLVLESVPKIRKEVPVFASRVPELY</sequence>
<reference evidence="3 4" key="1">
    <citation type="journal article" date="2024" name="Int. J. Syst. Evol. Microbiol.">
        <title>Virgibacillus tibetensis sp. nov., isolated from salt lake on the Tibetan Plateau of China.</title>
        <authorList>
            <person name="Phurbu D."/>
            <person name="Liu Z.-X."/>
            <person name="Wang R."/>
            <person name="Zheng Y.-Y."/>
            <person name="Liu H.-C."/>
            <person name="Zhou Y.-G."/>
            <person name="Yu Y.-J."/>
            <person name="Li A.-H."/>
        </authorList>
    </citation>
    <scope>NUCLEOTIDE SEQUENCE [LARGE SCALE GENOMIC DNA]</scope>
    <source>
        <strain evidence="3 4">C22-A2</strain>
    </source>
</reference>
<dbReference type="PANTHER" id="PTHR23088:SF27">
    <property type="entry name" value="DEAMINATED GLUTATHIONE AMIDASE"/>
    <property type="match status" value="1"/>
</dbReference>
<name>A0ABU6KFB8_9BACI</name>
<comment type="similarity">
    <text evidence="1">Belongs to the carbon-nitrogen hydrolase superfamily. NIT1/NIT2 family.</text>
</comment>
<gene>
    <name evidence="3" type="ORF">QGM71_10970</name>
</gene>
<dbReference type="PANTHER" id="PTHR23088">
    <property type="entry name" value="NITRILASE-RELATED"/>
    <property type="match status" value="1"/>
</dbReference>
<dbReference type="GO" id="GO:0016787">
    <property type="term" value="F:hydrolase activity"/>
    <property type="evidence" value="ECO:0007669"/>
    <property type="project" value="UniProtKB-KW"/>
</dbReference>
<dbReference type="InterPro" id="IPR003010">
    <property type="entry name" value="C-N_Hydrolase"/>
</dbReference>
<proteinExistence type="inferred from homology"/>
<dbReference type="InterPro" id="IPR036526">
    <property type="entry name" value="C-N_Hydrolase_sf"/>
</dbReference>
<dbReference type="CDD" id="cd07583">
    <property type="entry name" value="nitrilase_5"/>
    <property type="match status" value="1"/>
</dbReference>
<evidence type="ECO:0000313" key="3">
    <source>
        <dbReference type="EMBL" id="MEC5424012.1"/>
    </source>
</evidence>
<dbReference type="PROSITE" id="PS01227">
    <property type="entry name" value="UPF0012"/>
    <property type="match status" value="1"/>
</dbReference>
<dbReference type="Proteomes" id="UP001335737">
    <property type="component" value="Unassembled WGS sequence"/>
</dbReference>
<dbReference type="RefSeq" id="WP_327607578.1">
    <property type="nucleotide sequence ID" value="NZ_JARZFX010000004.1"/>
</dbReference>
<keyword evidence="4" id="KW-1185">Reference proteome</keyword>
<evidence type="ECO:0000259" key="2">
    <source>
        <dbReference type="PROSITE" id="PS50263"/>
    </source>
</evidence>
<evidence type="ECO:0000313" key="4">
    <source>
        <dbReference type="Proteomes" id="UP001335737"/>
    </source>
</evidence>
<dbReference type="Pfam" id="PF00795">
    <property type="entry name" value="CN_hydrolase"/>
    <property type="match status" value="1"/>
</dbReference>
<protein>
    <submittedName>
        <fullName evidence="3">Carbon-nitrogen family hydrolase</fullName>
    </submittedName>
</protein>
<evidence type="ECO:0000256" key="1">
    <source>
        <dbReference type="ARBA" id="ARBA00010613"/>
    </source>
</evidence>
<dbReference type="InterPro" id="IPR001110">
    <property type="entry name" value="UPF0012_CS"/>
</dbReference>
<organism evidence="3 4">
    <name type="scientific">Virgibacillus tibetensis</name>
    <dbReference type="NCBI Taxonomy" id="3042313"/>
    <lineage>
        <taxon>Bacteria</taxon>
        <taxon>Bacillati</taxon>
        <taxon>Bacillota</taxon>
        <taxon>Bacilli</taxon>
        <taxon>Bacillales</taxon>
        <taxon>Bacillaceae</taxon>
        <taxon>Virgibacillus</taxon>
    </lineage>
</organism>
<keyword evidence="3" id="KW-0378">Hydrolase</keyword>
<dbReference type="EMBL" id="JARZFX010000004">
    <property type="protein sequence ID" value="MEC5424012.1"/>
    <property type="molecule type" value="Genomic_DNA"/>
</dbReference>
<comment type="caution">
    <text evidence="3">The sequence shown here is derived from an EMBL/GenBank/DDBJ whole genome shotgun (WGS) entry which is preliminary data.</text>
</comment>
<dbReference type="Gene3D" id="3.60.110.10">
    <property type="entry name" value="Carbon-nitrogen hydrolase"/>
    <property type="match status" value="1"/>
</dbReference>
<accession>A0ABU6KFB8</accession>
<dbReference type="PROSITE" id="PS50263">
    <property type="entry name" value="CN_HYDROLASE"/>
    <property type="match status" value="1"/>
</dbReference>
<feature type="domain" description="CN hydrolase" evidence="2">
    <location>
        <begin position="1"/>
        <end position="240"/>
    </location>
</feature>